<reference evidence="2 3" key="1">
    <citation type="journal article" date="2016" name="Genome Biol. Evol.">
        <title>Divergent and convergent evolution of fungal pathogenicity.</title>
        <authorList>
            <person name="Shang Y."/>
            <person name="Xiao G."/>
            <person name="Zheng P."/>
            <person name="Cen K."/>
            <person name="Zhan S."/>
            <person name="Wang C."/>
        </authorList>
    </citation>
    <scope>NUCLEOTIDE SEQUENCE [LARGE SCALE GENOMIC DNA]</scope>
    <source>
        <strain evidence="2 3">ARSEF 7405</strain>
    </source>
</reference>
<accession>A0A168DJ51</accession>
<feature type="compositionally biased region" description="Basic and acidic residues" evidence="1">
    <location>
        <begin position="232"/>
        <end position="247"/>
    </location>
</feature>
<comment type="caution">
    <text evidence="2">The sequence shown here is derived from an EMBL/GenBank/DDBJ whole genome shotgun (WGS) entry which is preliminary data.</text>
</comment>
<feature type="region of interest" description="Disordered" evidence="1">
    <location>
        <begin position="104"/>
        <end position="132"/>
    </location>
</feature>
<dbReference type="AlphaFoldDB" id="A0A168DJ51"/>
<name>A0A168DJ51_9EURO</name>
<evidence type="ECO:0000256" key="1">
    <source>
        <dbReference type="SAM" id="MobiDB-lite"/>
    </source>
</evidence>
<evidence type="ECO:0000313" key="2">
    <source>
        <dbReference type="EMBL" id="KZZ97801.1"/>
    </source>
</evidence>
<sequence>MSSIATFPCVPCVIEGNYTINQQCQRLDSGACSFCGNAEYCTDIPLEFQENANAMLEALAKYEAGLSTVIKQRWRREFEKLLKQLRMSLGVWFKVELERRSEVKRKQEEERRRAEAEERKRLEEEKRRMNEERELQELRNLERLMELSGKHPKKPLVTTIDAPGIENKLADVATKLDNLAAVVQQQTDALTAYTKLMYDIYYQDNRCDGGEQQPVFNDNGKRDREEEVENGQEEKRRRREDDGHAEDVSGDVAMNLVNN</sequence>
<organism evidence="2 3">
    <name type="scientific">Ascosphaera apis ARSEF 7405</name>
    <dbReference type="NCBI Taxonomy" id="392613"/>
    <lineage>
        <taxon>Eukaryota</taxon>
        <taxon>Fungi</taxon>
        <taxon>Dikarya</taxon>
        <taxon>Ascomycota</taxon>
        <taxon>Pezizomycotina</taxon>
        <taxon>Eurotiomycetes</taxon>
        <taxon>Eurotiomycetidae</taxon>
        <taxon>Onygenales</taxon>
        <taxon>Ascosphaeraceae</taxon>
        <taxon>Ascosphaera</taxon>
    </lineage>
</organism>
<feature type="region of interest" description="Disordered" evidence="1">
    <location>
        <begin position="209"/>
        <end position="259"/>
    </location>
</feature>
<keyword evidence="3" id="KW-1185">Reference proteome</keyword>
<dbReference type="Proteomes" id="UP000242877">
    <property type="component" value="Unassembled WGS sequence"/>
</dbReference>
<proteinExistence type="predicted"/>
<dbReference type="EMBL" id="AZGZ01000001">
    <property type="protein sequence ID" value="KZZ97801.1"/>
    <property type="molecule type" value="Genomic_DNA"/>
</dbReference>
<dbReference type="VEuPathDB" id="FungiDB:AAP_00062"/>
<protein>
    <submittedName>
        <fullName evidence="2">Uncharacterized protein</fullName>
    </submittedName>
</protein>
<gene>
    <name evidence="2" type="ORF">AAP_00062</name>
</gene>
<evidence type="ECO:0000313" key="3">
    <source>
        <dbReference type="Proteomes" id="UP000242877"/>
    </source>
</evidence>